<feature type="signal peptide" evidence="1">
    <location>
        <begin position="1"/>
        <end position="20"/>
    </location>
</feature>
<evidence type="ECO:0000313" key="4">
    <source>
        <dbReference type="Proteomes" id="UP000501128"/>
    </source>
</evidence>
<keyword evidence="1" id="KW-0732">Signal</keyword>
<dbReference type="KEGG" id="srho:HH216_15100"/>
<gene>
    <name evidence="3" type="ORF">HH216_15100</name>
</gene>
<reference evidence="3 4" key="1">
    <citation type="submission" date="2020-04" db="EMBL/GenBank/DDBJ databases">
        <title>Genome sequencing of novel species.</title>
        <authorList>
            <person name="Heo J."/>
            <person name="Kim S.-J."/>
            <person name="Kim J.-S."/>
            <person name="Hong S.-B."/>
            <person name="Kwon S.-W."/>
        </authorList>
    </citation>
    <scope>NUCLEOTIDE SEQUENCE [LARGE SCALE GENOMIC DNA]</scope>
    <source>
        <strain evidence="3 4">CJU-R4</strain>
    </source>
</reference>
<dbReference type="InterPro" id="IPR029058">
    <property type="entry name" value="AB_hydrolase_fold"/>
</dbReference>
<dbReference type="PANTHER" id="PTHR43265">
    <property type="entry name" value="ESTERASE ESTD"/>
    <property type="match status" value="1"/>
</dbReference>
<dbReference type="InterPro" id="IPR053145">
    <property type="entry name" value="AB_hydrolase_Est10"/>
</dbReference>
<dbReference type="Gene3D" id="3.40.50.1820">
    <property type="entry name" value="alpha/beta hydrolase"/>
    <property type="match status" value="1"/>
</dbReference>
<sequence>MIRFTLILAFVSLFVYRSNAQTTEAIQYKITQPANVDLTLTGTLTIPAGSPKNRSVVLIVGGTGPIDRDGNSPYGLTGNTYKLLADSLVTQGLAVARYDKRFSGPSRADALTRLTQPPLPDDYISDAVGFIRLLQADGRFRQVIVAGHDEGSLVGMLAARQAGANKFISLAGAGRNLADLLKDRLMPATGPADVRQELLGLLDSLRAGQTVHPQSVQLKAQFAPRNQPAYRAWMQLDPTRELKAFSGPVLIIQAGNDTQLSPVDTEQLRSARPDAAFVLFNRMTHQLKNYEGSSLIGNRQTYNQPTLPVTPGFAAVIAQFAGI</sequence>
<feature type="domain" description="AB hydrolase-1" evidence="2">
    <location>
        <begin position="86"/>
        <end position="285"/>
    </location>
</feature>
<protein>
    <submittedName>
        <fullName evidence="3">Alpha/beta hydrolase</fullName>
    </submittedName>
</protein>
<proteinExistence type="predicted"/>
<keyword evidence="4" id="KW-1185">Reference proteome</keyword>
<evidence type="ECO:0000313" key="3">
    <source>
        <dbReference type="EMBL" id="QJD79595.1"/>
    </source>
</evidence>
<accession>A0A7L5DNB8</accession>
<keyword evidence="3" id="KW-0378">Hydrolase</keyword>
<dbReference type="RefSeq" id="WP_169551559.1">
    <property type="nucleotide sequence ID" value="NZ_CP051677.1"/>
</dbReference>
<dbReference type="SUPFAM" id="SSF53474">
    <property type="entry name" value="alpha/beta-Hydrolases"/>
    <property type="match status" value="1"/>
</dbReference>
<name>A0A7L5DNB8_9BACT</name>
<dbReference type="Pfam" id="PF12697">
    <property type="entry name" value="Abhydrolase_6"/>
    <property type="match status" value="1"/>
</dbReference>
<dbReference type="Proteomes" id="UP000501128">
    <property type="component" value="Chromosome"/>
</dbReference>
<feature type="chain" id="PRO_5029820829" evidence="1">
    <location>
        <begin position="21"/>
        <end position="323"/>
    </location>
</feature>
<dbReference type="InterPro" id="IPR000073">
    <property type="entry name" value="AB_hydrolase_1"/>
</dbReference>
<dbReference type="GO" id="GO:0052689">
    <property type="term" value="F:carboxylic ester hydrolase activity"/>
    <property type="evidence" value="ECO:0007669"/>
    <property type="project" value="TreeGrafter"/>
</dbReference>
<organism evidence="3 4">
    <name type="scientific">Spirosoma rhododendri</name>
    <dbReference type="NCBI Taxonomy" id="2728024"/>
    <lineage>
        <taxon>Bacteria</taxon>
        <taxon>Pseudomonadati</taxon>
        <taxon>Bacteroidota</taxon>
        <taxon>Cytophagia</taxon>
        <taxon>Cytophagales</taxon>
        <taxon>Cytophagaceae</taxon>
        <taxon>Spirosoma</taxon>
    </lineage>
</organism>
<dbReference type="EMBL" id="CP051677">
    <property type="protein sequence ID" value="QJD79595.1"/>
    <property type="molecule type" value="Genomic_DNA"/>
</dbReference>
<dbReference type="PANTHER" id="PTHR43265:SF1">
    <property type="entry name" value="ESTERASE ESTD"/>
    <property type="match status" value="1"/>
</dbReference>
<dbReference type="AlphaFoldDB" id="A0A7L5DNB8"/>
<evidence type="ECO:0000256" key="1">
    <source>
        <dbReference type="SAM" id="SignalP"/>
    </source>
</evidence>
<evidence type="ECO:0000259" key="2">
    <source>
        <dbReference type="Pfam" id="PF12697"/>
    </source>
</evidence>